<name>J0DGY0_9BIFI</name>
<evidence type="ECO:0000256" key="7">
    <source>
        <dbReference type="ARBA" id="ARBA00022741"/>
    </source>
</evidence>
<evidence type="ECO:0000256" key="12">
    <source>
        <dbReference type="SAM" id="MobiDB-lite"/>
    </source>
</evidence>
<evidence type="ECO:0000256" key="9">
    <source>
        <dbReference type="ARBA" id="ARBA00022967"/>
    </source>
</evidence>
<evidence type="ECO:0000256" key="13">
    <source>
        <dbReference type="SAM" id="Phobius"/>
    </source>
</evidence>
<dbReference type="Pfam" id="PF00005">
    <property type="entry name" value="ABC_tran"/>
    <property type="match status" value="2"/>
</dbReference>
<feature type="transmembrane region" description="Helical" evidence="13">
    <location>
        <begin position="647"/>
        <end position="668"/>
    </location>
</feature>
<dbReference type="InterPro" id="IPR003439">
    <property type="entry name" value="ABC_transporter-like_ATP-bd"/>
</dbReference>
<dbReference type="Pfam" id="PF02361">
    <property type="entry name" value="CbiQ"/>
    <property type="match status" value="1"/>
</dbReference>
<evidence type="ECO:0000313" key="16">
    <source>
        <dbReference type="Proteomes" id="UP000006415"/>
    </source>
</evidence>
<keyword evidence="6 13" id="KW-0812">Transmembrane</keyword>
<feature type="compositionally biased region" description="Polar residues" evidence="12">
    <location>
        <begin position="570"/>
        <end position="580"/>
    </location>
</feature>
<feature type="transmembrane region" description="Helical" evidence="13">
    <location>
        <begin position="614"/>
        <end position="640"/>
    </location>
</feature>
<dbReference type="SMART" id="SM00382">
    <property type="entry name" value="AAA"/>
    <property type="match status" value="2"/>
</dbReference>
<dbReference type="PROSITE" id="PS00211">
    <property type="entry name" value="ABC_TRANSPORTER_1"/>
    <property type="match status" value="2"/>
</dbReference>
<feature type="region of interest" description="Disordered" evidence="12">
    <location>
        <begin position="545"/>
        <end position="597"/>
    </location>
</feature>
<dbReference type="GO" id="GO:0042626">
    <property type="term" value="F:ATPase-coupled transmembrane transporter activity"/>
    <property type="evidence" value="ECO:0007669"/>
    <property type="project" value="TreeGrafter"/>
</dbReference>
<keyword evidence="9" id="KW-1278">Translocase</keyword>
<dbReference type="EMBL" id="AGZS01000001">
    <property type="protein sequence ID" value="EJD65598.1"/>
    <property type="molecule type" value="Genomic_DNA"/>
</dbReference>
<evidence type="ECO:0000256" key="2">
    <source>
        <dbReference type="ARBA" id="ARBA00004236"/>
    </source>
</evidence>
<dbReference type="SUPFAM" id="SSF52540">
    <property type="entry name" value="P-loop containing nucleoside triphosphate hydrolases"/>
    <property type="match status" value="2"/>
</dbReference>
<evidence type="ECO:0000256" key="6">
    <source>
        <dbReference type="ARBA" id="ARBA00022692"/>
    </source>
</evidence>
<comment type="caution">
    <text evidence="15">The sequence shown here is derived from an EMBL/GenBank/DDBJ whole genome shotgun (WGS) entry which is preliminary data.</text>
</comment>
<evidence type="ECO:0000256" key="3">
    <source>
        <dbReference type="ARBA" id="ARBA00005417"/>
    </source>
</evidence>
<dbReference type="InterPro" id="IPR015856">
    <property type="entry name" value="ABC_transpr_CbiO/EcfA_su"/>
</dbReference>
<feature type="domain" description="ABC transporter" evidence="14">
    <location>
        <begin position="10"/>
        <end position="256"/>
    </location>
</feature>
<dbReference type="FunFam" id="3.40.50.300:FF:000224">
    <property type="entry name" value="Energy-coupling factor transporter ATP-binding protein EcfA"/>
    <property type="match status" value="2"/>
</dbReference>
<protein>
    <recommendedName>
        <fullName evidence="14">ABC transporter domain-containing protein</fullName>
    </recommendedName>
</protein>
<dbReference type="eggNOG" id="COG1129">
    <property type="taxonomic scope" value="Bacteria"/>
</dbReference>
<keyword evidence="11 13" id="KW-0472">Membrane</keyword>
<dbReference type="STRING" id="857290.HMPREF9156_00362"/>
<dbReference type="NCBIfam" id="NF010167">
    <property type="entry name" value="PRK13648.1"/>
    <property type="match status" value="2"/>
</dbReference>
<comment type="subcellular location">
    <subcellularLocation>
        <location evidence="2">Cell membrane</location>
    </subcellularLocation>
    <subcellularLocation>
        <location evidence="1">Membrane</location>
        <topology evidence="1">Multi-pass membrane protein</topology>
    </subcellularLocation>
</comment>
<keyword evidence="16" id="KW-1185">Reference proteome</keyword>
<dbReference type="AlphaFoldDB" id="J0DGY0"/>
<evidence type="ECO:0000256" key="4">
    <source>
        <dbReference type="ARBA" id="ARBA00022448"/>
    </source>
</evidence>
<evidence type="ECO:0000256" key="1">
    <source>
        <dbReference type="ARBA" id="ARBA00004141"/>
    </source>
</evidence>
<sequence length="854" mass="91319">MADLTAPPAVVLDTVTYVYSNAAAAALDSISLCIRQGEWVCLVGDNGSGKTTLSRIIAGLSHPDSGKVSLLGTTVYNSGLADTGADAVDFDAYSAVKKKISIVFQNPQDQIVSSIVEDDVAFGPENLGVPSDIITQRVYGCLDTVGMGTEAGSDPMDLSGGQQQRITIASAMAMEPEILILDEPTAMIDPAGRQKLMAALRSAHRQGLTVIFITHNMEEASQADRIIALSHGSVQYDGPAENYCTPCPQDRTGGEIPVRTGRPPYRAQGADPCTADGDEEITDEALKPYGIPVTHIFTHNNTVSYGRHSIPRGTALPCKSASFSNGASDISNNPAPAVGLSHISYRYAGSSTDIINGLSLSIRKGEFVALCGENGTGKSTLAMLMCALEKPQSGSVAIDGMDAFARKNRIKVRSHIGYVMQHPENQLFADTVADDIAYGPACLGLPSDEADRRVDEMLKLVGIEHLRQRSPWDLSGGERRLAAIAGVLANKPDIIVLDEPTVGLDTHAREHILSILRKLHKEGATIVIITHSLHVAAGNAERVVLLHPGTGPGHSTDTDRGTTDTGTHTQQPQPSDTGQKTDPPPGTAARCTPQGSPLSRLDPRTLILCAMAVMVSYFAVSNGAMLLWSAVVTLSAAVLLRANIRDLWARLKGFIALFIVMGVLNALFTRTGQPLIRWGDFLITTAGVWTALIYSMRLILMVCIGALLLMAIPPMRMSDAFESLISPLKLFNVPTHDAAFTLTLGMRFMPVLSREFRHLRHAQAARGASIGYGSLRTQAKSLSSLVIPVLAAAIRHAHHLSDALDARCYTGTARRSTWHPMHFTARDITAAAITACMIAVLVLLRFVPGGIFQI</sequence>
<dbReference type="InterPro" id="IPR017871">
    <property type="entry name" value="ABC_transporter-like_CS"/>
</dbReference>
<evidence type="ECO:0000256" key="11">
    <source>
        <dbReference type="ARBA" id="ARBA00023136"/>
    </source>
</evidence>
<evidence type="ECO:0000256" key="5">
    <source>
        <dbReference type="ARBA" id="ARBA00022475"/>
    </source>
</evidence>
<evidence type="ECO:0000313" key="15">
    <source>
        <dbReference type="EMBL" id="EJD65598.1"/>
    </source>
</evidence>
<dbReference type="InterPro" id="IPR003339">
    <property type="entry name" value="ABC/ECF_trnsptr_transmembrane"/>
</dbReference>
<comment type="similarity">
    <text evidence="3">Belongs to the ABC transporter superfamily.</text>
</comment>
<dbReference type="OrthoDB" id="501320at2"/>
<dbReference type="GO" id="GO:0043190">
    <property type="term" value="C:ATP-binding cassette (ABC) transporter complex"/>
    <property type="evidence" value="ECO:0007669"/>
    <property type="project" value="TreeGrafter"/>
</dbReference>
<dbReference type="Gene3D" id="3.40.50.300">
    <property type="entry name" value="P-loop containing nucleotide triphosphate hydrolases"/>
    <property type="match status" value="2"/>
</dbReference>
<dbReference type="CDD" id="cd03225">
    <property type="entry name" value="ABC_cobalt_CbiO_domain1"/>
    <property type="match status" value="2"/>
</dbReference>
<dbReference type="InterPro" id="IPR003593">
    <property type="entry name" value="AAA+_ATPase"/>
</dbReference>
<reference evidence="15 16" key="1">
    <citation type="submission" date="2012-01" db="EMBL/GenBank/DDBJ databases">
        <title>The Genome Sequence of Scardovia wiggsiae F0424.</title>
        <authorList>
            <consortium name="The Broad Institute Genome Sequencing Platform"/>
            <person name="Earl A."/>
            <person name="Ward D."/>
            <person name="Feldgarden M."/>
            <person name="Gevers D."/>
            <person name="Izard J."/>
            <person name="Ganesan A."/>
            <person name="Baranova O.V."/>
            <person name="Blanton J.M."/>
            <person name="Tanner A.C."/>
            <person name="Mathney J."/>
            <person name="Dewhirst F.E."/>
            <person name="Young S.K."/>
            <person name="Zeng Q."/>
            <person name="Gargeya S."/>
            <person name="Fitzgerald M."/>
            <person name="Haas B."/>
            <person name="Abouelleil A."/>
            <person name="Alvarado L."/>
            <person name="Arachchi H.M."/>
            <person name="Berlin A."/>
            <person name="Chapman S.B."/>
            <person name="Gearin G."/>
            <person name="Goldberg J."/>
            <person name="Griggs A."/>
            <person name="Gujja S."/>
            <person name="Hansen M."/>
            <person name="Heiman D."/>
            <person name="Howarth C."/>
            <person name="Larimer J."/>
            <person name="Lui A."/>
            <person name="MacDonald P.J.P."/>
            <person name="McCowen C."/>
            <person name="Montmayeur A."/>
            <person name="Murphy C."/>
            <person name="Neiman D."/>
            <person name="Pearson M."/>
            <person name="Priest M."/>
            <person name="Roberts A."/>
            <person name="Saif S."/>
            <person name="Shea T."/>
            <person name="Sisk P."/>
            <person name="Stolte C."/>
            <person name="Sykes S."/>
            <person name="Wortman J."/>
            <person name="Nusbaum C."/>
            <person name="Birren B."/>
        </authorList>
    </citation>
    <scope>NUCLEOTIDE SEQUENCE [LARGE SCALE GENOMIC DNA]</scope>
    <source>
        <strain evidence="15 16">F0424</strain>
    </source>
</reference>
<feature type="transmembrane region" description="Helical" evidence="13">
    <location>
        <begin position="828"/>
        <end position="847"/>
    </location>
</feature>
<dbReference type="HOGENOM" id="CLU_000604_38_1_11"/>
<dbReference type="GO" id="GO:0016887">
    <property type="term" value="F:ATP hydrolysis activity"/>
    <property type="evidence" value="ECO:0007669"/>
    <property type="project" value="InterPro"/>
</dbReference>
<dbReference type="RefSeq" id="WP_007147430.1">
    <property type="nucleotide sequence ID" value="NZ_AKCI01000001.1"/>
</dbReference>
<gene>
    <name evidence="15" type="ORF">HMPREF9156_00362</name>
</gene>
<dbReference type="PROSITE" id="PS50893">
    <property type="entry name" value="ABC_TRANSPORTER_2"/>
    <property type="match status" value="2"/>
</dbReference>
<keyword evidence="8" id="KW-0067">ATP-binding</keyword>
<dbReference type="PANTHER" id="PTHR43553">
    <property type="entry name" value="HEAVY METAL TRANSPORTER"/>
    <property type="match status" value="1"/>
</dbReference>
<feature type="transmembrane region" description="Helical" evidence="13">
    <location>
        <begin position="688"/>
        <end position="712"/>
    </location>
</feature>
<keyword evidence="7" id="KW-0547">Nucleotide-binding</keyword>
<evidence type="ECO:0000256" key="10">
    <source>
        <dbReference type="ARBA" id="ARBA00022989"/>
    </source>
</evidence>
<feature type="domain" description="ABC transporter" evidence="14">
    <location>
        <begin position="338"/>
        <end position="573"/>
    </location>
</feature>
<dbReference type="eggNOG" id="COG0619">
    <property type="taxonomic scope" value="Bacteria"/>
</dbReference>
<keyword evidence="5" id="KW-1003">Cell membrane</keyword>
<organism evidence="15 16">
    <name type="scientific">Scardovia wiggsiae F0424</name>
    <dbReference type="NCBI Taxonomy" id="857290"/>
    <lineage>
        <taxon>Bacteria</taxon>
        <taxon>Bacillati</taxon>
        <taxon>Actinomycetota</taxon>
        <taxon>Actinomycetes</taxon>
        <taxon>Bifidobacteriales</taxon>
        <taxon>Bifidobacteriaceae</taxon>
        <taxon>Scardovia</taxon>
    </lineage>
</organism>
<dbReference type="GO" id="GO:0005524">
    <property type="term" value="F:ATP binding"/>
    <property type="evidence" value="ECO:0007669"/>
    <property type="project" value="UniProtKB-KW"/>
</dbReference>
<evidence type="ECO:0000259" key="14">
    <source>
        <dbReference type="PROSITE" id="PS50893"/>
    </source>
</evidence>
<keyword evidence="4" id="KW-0813">Transport</keyword>
<dbReference type="InterPro" id="IPR027417">
    <property type="entry name" value="P-loop_NTPase"/>
</dbReference>
<dbReference type="Proteomes" id="UP000006415">
    <property type="component" value="Unassembled WGS sequence"/>
</dbReference>
<proteinExistence type="inferred from homology"/>
<keyword evidence="10 13" id="KW-1133">Transmembrane helix</keyword>
<dbReference type="InterPro" id="IPR050095">
    <property type="entry name" value="ECF_ABC_transporter_ATP-bd"/>
</dbReference>
<evidence type="ECO:0000256" key="8">
    <source>
        <dbReference type="ARBA" id="ARBA00022840"/>
    </source>
</evidence>
<accession>J0DGY0</accession>
<dbReference type="CDD" id="cd16914">
    <property type="entry name" value="EcfT"/>
    <property type="match status" value="1"/>
</dbReference>